<keyword evidence="3 10" id="KW-0813">Transport</keyword>
<dbReference type="PROSITE" id="PS51072">
    <property type="entry name" value="MHD"/>
    <property type="match status" value="1"/>
</dbReference>
<evidence type="ECO:0000256" key="10">
    <source>
        <dbReference type="RuleBase" id="RU364018"/>
    </source>
</evidence>
<dbReference type="EMBL" id="NBII01000002">
    <property type="protein sequence ID" value="PAV22614.1"/>
    <property type="molecule type" value="Genomic_DNA"/>
</dbReference>
<dbReference type="Gene3D" id="2.60.40.1170">
    <property type="entry name" value="Mu homology domain, subdomain B"/>
    <property type="match status" value="2"/>
</dbReference>
<evidence type="ECO:0000256" key="11">
    <source>
        <dbReference type="RuleBase" id="RU366052"/>
    </source>
</evidence>
<dbReference type="Proteomes" id="UP000217199">
    <property type="component" value="Unassembled WGS sequence"/>
</dbReference>
<comment type="similarity">
    <text evidence="1 10">Belongs to the adaptor complexes medium subunit family. Delta-COP subfamily.</text>
</comment>
<dbReference type="PANTHER" id="PTHR10121:SF0">
    <property type="entry name" value="COATOMER SUBUNIT DELTA"/>
    <property type="match status" value="1"/>
</dbReference>
<organism evidence="14 15">
    <name type="scientific">Pyrrhoderma noxium</name>
    <dbReference type="NCBI Taxonomy" id="2282107"/>
    <lineage>
        <taxon>Eukaryota</taxon>
        <taxon>Fungi</taxon>
        <taxon>Dikarya</taxon>
        <taxon>Basidiomycota</taxon>
        <taxon>Agaricomycotina</taxon>
        <taxon>Agaricomycetes</taxon>
        <taxon>Hymenochaetales</taxon>
        <taxon>Hymenochaetaceae</taxon>
        <taxon>Pyrrhoderma</taxon>
    </lineage>
</organism>
<keyword evidence="4 10" id="KW-0963">Cytoplasm</keyword>
<keyword evidence="8 10" id="KW-0472">Membrane</keyword>
<keyword evidence="15" id="KW-1185">Reference proteome</keyword>
<dbReference type="GO" id="GO:0051645">
    <property type="term" value="P:Golgi localization"/>
    <property type="evidence" value="ECO:0007669"/>
    <property type="project" value="TreeGrafter"/>
</dbReference>
<dbReference type="Pfam" id="PF01217">
    <property type="entry name" value="Clat_adaptor_s"/>
    <property type="match status" value="1"/>
</dbReference>
<keyword evidence="7 10" id="KW-0333">Golgi apparatus</keyword>
<dbReference type="InterPro" id="IPR011012">
    <property type="entry name" value="Longin-like_dom_sf"/>
</dbReference>
<evidence type="ECO:0000256" key="9">
    <source>
        <dbReference type="ARBA" id="ARBA00023329"/>
    </source>
</evidence>
<dbReference type="InterPro" id="IPR036168">
    <property type="entry name" value="AP2_Mu_C_sf"/>
</dbReference>
<dbReference type="SUPFAM" id="SSF64356">
    <property type="entry name" value="SNARE-like"/>
    <property type="match status" value="1"/>
</dbReference>
<dbReference type="FunFam" id="3.30.450.60:FF:000003">
    <property type="entry name" value="Coatomer subunit delta"/>
    <property type="match status" value="1"/>
</dbReference>
<evidence type="ECO:0000256" key="3">
    <source>
        <dbReference type="ARBA" id="ARBA00022448"/>
    </source>
</evidence>
<comment type="subcellular location">
    <subcellularLocation>
        <location evidence="10 11">Cytoplasm</location>
    </subcellularLocation>
    <subcellularLocation>
        <location evidence="10 11">Cytoplasmic vesicle</location>
        <location evidence="10 11">COPI-coated vesicle membrane</location>
        <topology evidence="10 11">Peripheral membrane protein</topology>
        <orientation evidence="10 11">Cytoplasmic side</orientation>
    </subcellularLocation>
    <subcellularLocation>
        <location evidence="10 11">Golgi apparatus membrane</location>
        <topology evidence="10 11">Peripheral membrane protein</topology>
        <orientation evidence="10 11">Cytoplasmic side</orientation>
    </subcellularLocation>
</comment>
<comment type="subunit">
    <text evidence="2 10">Oligomeric complex that consists of at least the alpha, beta, beta', gamma, delta, epsilon and zeta subunits.</text>
</comment>
<dbReference type="InterPro" id="IPR027059">
    <property type="entry name" value="Coatomer_dsu"/>
</dbReference>
<proteinExistence type="inferred from homology"/>
<dbReference type="STRING" id="2282107.A0A286UST6"/>
<dbReference type="Gene3D" id="3.30.450.60">
    <property type="match status" value="1"/>
</dbReference>
<feature type="domain" description="MHD" evidence="13">
    <location>
        <begin position="290"/>
        <end position="534"/>
    </location>
</feature>
<gene>
    <name evidence="14" type="ORF">PNOK_0257100</name>
</gene>
<evidence type="ECO:0000256" key="6">
    <source>
        <dbReference type="ARBA" id="ARBA00022927"/>
    </source>
</evidence>
<keyword evidence="6 10" id="KW-0653">Protein transport</keyword>
<dbReference type="InterPro" id="IPR028565">
    <property type="entry name" value="MHD"/>
</dbReference>
<evidence type="ECO:0000256" key="4">
    <source>
        <dbReference type="ARBA" id="ARBA00022490"/>
    </source>
</evidence>
<dbReference type="OrthoDB" id="10266042at2759"/>
<keyword evidence="9 10" id="KW-0968">Cytoplasmic vesicle</keyword>
<dbReference type="GO" id="GO:0000139">
    <property type="term" value="C:Golgi membrane"/>
    <property type="evidence" value="ECO:0007669"/>
    <property type="project" value="UniProtKB-SubCell"/>
</dbReference>
<dbReference type="GO" id="GO:0006888">
    <property type="term" value="P:endoplasmic reticulum to Golgi vesicle-mediated transport"/>
    <property type="evidence" value="ECO:0007669"/>
    <property type="project" value="TreeGrafter"/>
</dbReference>
<feature type="compositionally biased region" description="Low complexity" evidence="12">
    <location>
        <begin position="211"/>
        <end position="224"/>
    </location>
</feature>
<protein>
    <recommendedName>
        <fullName evidence="10">Coatomer subunit delta</fullName>
    </recommendedName>
</protein>
<dbReference type="CDD" id="cd09254">
    <property type="entry name" value="AP_delta-COPI_MHD"/>
    <property type="match status" value="1"/>
</dbReference>
<name>A0A286UST6_9AGAM</name>
<reference evidence="14 15" key="1">
    <citation type="journal article" date="2017" name="Mol. Ecol.">
        <title>Comparative and population genomic landscape of Phellinus noxius: A hypervariable fungus causing root rot in trees.</title>
        <authorList>
            <person name="Chung C.L."/>
            <person name="Lee T.J."/>
            <person name="Akiba M."/>
            <person name="Lee H.H."/>
            <person name="Kuo T.H."/>
            <person name="Liu D."/>
            <person name="Ke H.M."/>
            <person name="Yokoi T."/>
            <person name="Roa M.B."/>
            <person name="Lu M.J."/>
            <person name="Chang Y.Y."/>
            <person name="Ann P.J."/>
            <person name="Tsai J.N."/>
            <person name="Chen C.Y."/>
            <person name="Tzean S.S."/>
            <person name="Ota Y."/>
            <person name="Hattori T."/>
            <person name="Sahashi N."/>
            <person name="Liou R.F."/>
            <person name="Kikuchi T."/>
            <person name="Tsai I.J."/>
        </authorList>
    </citation>
    <scope>NUCLEOTIDE SEQUENCE [LARGE SCALE GENOMIC DNA]</scope>
    <source>
        <strain evidence="14 15">FFPRI411160</strain>
    </source>
</reference>
<dbReference type="SUPFAM" id="SSF49447">
    <property type="entry name" value="Second domain of Mu2 adaptin subunit (ap50) of ap2 adaptor"/>
    <property type="match status" value="1"/>
</dbReference>
<comment type="caution">
    <text evidence="14">The sequence shown here is derived from an EMBL/GenBank/DDBJ whole genome shotgun (WGS) entry which is preliminary data.</text>
</comment>
<evidence type="ECO:0000256" key="8">
    <source>
        <dbReference type="ARBA" id="ARBA00023136"/>
    </source>
</evidence>
<dbReference type="CDD" id="cd14830">
    <property type="entry name" value="Delta_COP_N"/>
    <property type="match status" value="1"/>
</dbReference>
<dbReference type="InParanoid" id="A0A286UST6"/>
<evidence type="ECO:0000256" key="5">
    <source>
        <dbReference type="ARBA" id="ARBA00022892"/>
    </source>
</evidence>
<comment type="function">
    <text evidence="10">The coatomer is a cytosolic protein complex that binds to dilysine motifs and reversibly associates with Golgi non-clathrin-coated vesicles, which further mediate biosynthetic protein transport from the ER, via the Golgi up to the trans Golgi network. Coatomer complex is required for budding from Golgi membranes, and is essential for the retrograde Golgi-to-ER transport of dilysine-tagged proteins.</text>
</comment>
<feature type="region of interest" description="Disordered" evidence="12">
    <location>
        <begin position="166"/>
        <end position="237"/>
    </location>
</feature>
<feature type="compositionally biased region" description="Basic and acidic residues" evidence="12">
    <location>
        <begin position="166"/>
        <end position="175"/>
    </location>
</feature>
<dbReference type="Pfam" id="PF00928">
    <property type="entry name" value="Adap_comp_sub"/>
    <property type="match status" value="1"/>
</dbReference>
<dbReference type="GO" id="GO:0030126">
    <property type="term" value="C:COPI vesicle coat"/>
    <property type="evidence" value="ECO:0007669"/>
    <property type="project" value="UniProtKB-UniRule"/>
</dbReference>
<dbReference type="InterPro" id="IPR022775">
    <property type="entry name" value="AP_mu_sigma_su"/>
</dbReference>
<evidence type="ECO:0000256" key="1">
    <source>
        <dbReference type="ARBA" id="ARBA00010516"/>
    </source>
</evidence>
<evidence type="ECO:0000259" key="13">
    <source>
        <dbReference type="PROSITE" id="PS51072"/>
    </source>
</evidence>
<dbReference type="PANTHER" id="PTHR10121">
    <property type="entry name" value="COATOMER SUBUNIT DELTA"/>
    <property type="match status" value="1"/>
</dbReference>
<evidence type="ECO:0000313" key="15">
    <source>
        <dbReference type="Proteomes" id="UP000217199"/>
    </source>
</evidence>
<evidence type="ECO:0000256" key="12">
    <source>
        <dbReference type="SAM" id="MobiDB-lite"/>
    </source>
</evidence>
<dbReference type="GO" id="GO:0015031">
    <property type="term" value="P:protein transport"/>
    <property type="evidence" value="ECO:0007669"/>
    <property type="project" value="UniProtKB-KW"/>
</dbReference>
<accession>A0A286UST6</accession>
<evidence type="ECO:0000256" key="2">
    <source>
        <dbReference type="ARBA" id="ARBA00011775"/>
    </source>
</evidence>
<dbReference type="AlphaFoldDB" id="A0A286UST6"/>
<sequence length="534" mass="58151">MVVLAASICTKAGKPVISRQFREMTRARIESLLASFPKLIPAGSQHTSIETPEVRYVYQPLEELYILLITNKASNILQDIDTLHLFARVVSDLCRSAEEREILKNSFELLGAFDEIVSLGYREQINLMQVRNVLEMESHEEKIQEIIARNKEAEAKEELRRRAKQLEMQRREQQRRAAAGGGGSGGFGGMGGSSMGSYSPVPRYEAPSPQPVTTSTSTSTPSSSLRAPAFKGSGMKLGSKKAKTAELLDALGGEAVVPLEELSAPATPSIPVPDPATLENTRGSLPEVVKEGVHIVVREEISLQQTRDGKVEKLEIKGDMNLQVSDPDSSKIKLTLGPVNEDFGNELQFKQHPNVAKFAPGSERSIALKDPSRSFPVNQSLAVLKWRYSGKDESHIPLSINCWPTPSNDGTCDVNIEYELDHDKVALHDVVISIPLPIGSYPTVGSHSGTWVLNASTHSLDWSIPLINSEDNNGTLEFSIGGDDVSSFFPVSVAFIAQGSLIDISVLSVARADTGDNVDFSQDITLSANSYQIV</sequence>
<feature type="compositionally biased region" description="Gly residues" evidence="12">
    <location>
        <begin position="179"/>
        <end position="194"/>
    </location>
</feature>
<evidence type="ECO:0000313" key="14">
    <source>
        <dbReference type="EMBL" id="PAV22614.1"/>
    </source>
</evidence>
<dbReference type="GO" id="GO:0006890">
    <property type="term" value="P:retrograde vesicle-mediated transport, Golgi to endoplasmic reticulum"/>
    <property type="evidence" value="ECO:0007669"/>
    <property type="project" value="UniProtKB-UniRule"/>
</dbReference>
<keyword evidence="5 10" id="KW-0931">ER-Golgi transport</keyword>
<evidence type="ECO:0000256" key="7">
    <source>
        <dbReference type="ARBA" id="ARBA00023034"/>
    </source>
</evidence>